<feature type="binding site" evidence="5">
    <location>
        <position position="119"/>
    </location>
    <ligand>
        <name>S-adenosyl-L-methionine</name>
        <dbReference type="ChEBI" id="CHEBI:59789"/>
    </ligand>
</feature>
<comment type="subcellular location">
    <subcellularLocation>
        <location evidence="5">Mitochondrion inner membrane</location>
        <topology evidence="5">Peripheral membrane protein</topology>
        <orientation evidence="5">Matrix side</orientation>
    </subcellularLocation>
</comment>
<dbReference type="EMBL" id="JAZAVJ010000099">
    <property type="protein sequence ID" value="KAK7414610.1"/>
    <property type="molecule type" value="Genomic_DNA"/>
</dbReference>
<dbReference type="HAMAP" id="MF_01813">
    <property type="entry name" value="MenG_UbiE_methyltr"/>
    <property type="match status" value="1"/>
</dbReference>
<reference evidence="6 7" key="1">
    <citation type="journal article" date="2025" name="Microbiol. Resour. Announc.">
        <title>Draft genome sequences for Neonectria magnoliae and Neonectria punicea, canker pathogens of Liriodendron tulipifera and Acer saccharum in West Virginia.</title>
        <authorList>
            <person name="Petronek H.M."/>
            <person name="Kasson M.T."/>
            <person name="Metheny A.M."/>
            <person name="Stauder C.M."/>
            <person name="Lovett B."/>
            <person name="Lynch S.C."/>
            <person name="Garnas J.R."/>
            <person name="Kasson L.R."/>
            <person name="Stajich J.E."/>
        </authorList>
    </citation>
    <scope>NUCLEOTIDE SEQUENCE [LARGE SCALE GENOMIC DNA]</scope>
    <source>
        <strain evidence="6 7">NRRL 64653</strain>
    </source>
</reference>
<keyword evidence="3 5" id="KW-0949">S-adenosyl-L-methionine</keyword>
<feature type="binding site" evidence="5">
    <location>
        <position position="194"/>
    </location>
    <ligand>
        <name>S-adenosyl-L-methionine</name>
        <dbReference type="ChEBI" id="CHEBI:59789"/>
    </ligand>
</feature>
<dbReference type="GO" id="GO:0008425">
    <property type="term" value="F:2-methoxy-6-polyprenyl-1,4-benzoquinol methyltransferase activity"/>
    <property type="evidence" value="ECO:0007669"/>
    <property type="project" value="UniProtKB-EC"/>
</dbReference>
<keyword evidence="5" id="KW-0496">Mitochondrion</keyword>
<dbReference type="CDD" id="cd02440">
    <property type="entry name" value="AdoMet_MTases"/>
    <property type="match status" value="1"/>
</dbReference>
<keyword evidence="7" id="KW-1185">Reference proteome</keyword>
<dbReference type="PANTHER" id="PTHR43591:SF24">
    <property type="entry name" value="2-METHOXY-6-POLYPRENYL-1,4-BENZOQUINOL METHYLASE, MITOCHONDRIAL"/>
    <property type="match status" value="1"/>
</dbReference>
<comment type="caution">
    <text evidence="6">The sequence shown here is derived from an EMBL/GenBank/DDBJ whole genome shotgun (WGS) entry which is preliminary data.</text>
</comment>
<dbReference type="PROSITE" id="PS51608">
    <property type="entry name" value="SAM_MT_UBIE"/>
    <property type="match status" value="1"/>
</dbReference>
<protein>
    <recommendedName>
        <fullName evidence="5">2-methoxy-6-polyprenyl-1,4-benzoquinol methylase, mitochondrial</fullName>
        <ecNumber evidence="5">2.1.1.201</ecNumber>
    </recommendedName>
    <alternativeName>
        <fullName evidence="5">Ubiquinone biosynthesis methyltransferase COQ5</fullName>
    </alternativeName>
</protein>
<comment type="function">
    <text evidence="5">Methyltransferase required for the conversion of 2-polyprenyl-6-methoxy-1,4-benzoquinol (DDMQH2) to 2-polyprenyl-3-methyl-6-methoxy-1,4-benzoquinol (DMQH2).</text>
</comment>
<dbReference type="EC" id="2.1.1.201" evidence="5"/>
<comment type="catalytic activity">
    <reaction evidence="5">
        <text>a 2-methoxy-6-(all-trans-polyprenyl)benzene-1,4-diol + S-adenosyl-L-methionine = a 5-methoxy-2-methyl-3-(all-trans-polyprenyl)benzene-1,4-diol + S-adenosyl-L-homocysteine + H(+)</text>
        <dbReference type="Rhea" id="RHEA:28286"/>
        <dbReference type="Rhea" id="RHEA-COMP:10858"/>
        <dbReference type="Rhea" id="RHEA-COMP:10859"/>
        <dbReference type="ChEBI" id="CHEBI:15378"/>
        <dbReference type="ChEBI" id="CHEBI:57856"/>
        <dbReference type="ChEBI" id="CHEBI:59789"/>
        <dbReference type="ChEBI" id="CHEBI:84166"/>
        <dbReference type="ChEBI" id="CHEBI:84167"/>
        <dbReference type="EC" id="2.1.1.201"/>
    </reaction>
</comment>
<dbReference type="InterPro" id="IPR023576">
    <property type="entry name" value="UbiE/COQ5_MeTrFase_CS"/>
</dbReference>
<keyword evidence="5" id="KW-0831">Ubiquinone biosynthesis</keyword>
<dbReference type="PROSITE" id="PS01183">
    <property type="entry name" value="UBIE_1"/>
    <property type="match status" value="1"/>
</dbReference>
<proteinExistence type="inferred from homology"/>
<feature type="binding site" evidence="5">
    <location>
        <begin position="175"/>
        <end position="176"/>
    </location>
    <ligand>
        <name>S-adenosyl-L-methionine</name>
        <dbReference type="ChEBI" id="CHEBI:59789"/>
    </ligand>
</feature>
<dbReference type="NCBIfam" id="TIGR01934">
    <property type="entry name" value="MenG_MenH_UbiE"/>
    <property type="match status" value="1"/>
</dbReference>
<organism evidence="6 7">
    <name type="scientific">Neonectria punicea</name>
    <dbReference type="NCBI Taxonomy" id="979145"/>
    <lineage>
        <taxon>Eukaryota</taxon>
        <taxon>Fungi</taxon>
        <taxon>Dikarya</taxon>
        <taxon>Ascomycota</taxon>
        <taxon>Pezizomycotina</taxon>
        <taxon>Sordariomycetes</taxon>
        <taxon>Hypocreomycetidae</taxon>
        <taxon>Hypocreales</taxon>
        <taxon>Nectriaceae</taxon>
        <taxon>Neonectria</taxon>
    </lineage>
</organism>
<dbReference type="Proteomes" id="UP001498476">
    <property type="component" value="Unassembled WGS sequence"/>
</dbReference>
<dbReference type="PANTHER" id="PTHR43591">
    <property type="entry name" value="METHYLTRANSFERASE"/>
    <property type="match status" value="1"/>
</dbReference>
<evidence type="ECO:0000256" key="1">
    <source>
        <dbReference type="ARBA" id="ARBA00022603"/>
    </source>
</evidence>
<dbReference type="GO" id="GO:0032259">
    <property type="term" value="P:methylation"/>
    <property type="evidence" value="ECO:0007669"/>
    <property type="project" value="UniProtKB-KW"/>
</dbReference>
<comment type="subunit">
    <text evidence="5">Component of a multi-subunit COQ enzyme complex, composed of at least COQ3, COQ4, COQ5, COQ6, COQ7 and COQ9.</text>
</comment>
<dbReference type="PROSITE" id="PS01184">
    <property type="entry name" value="UBIE_2"/>
    <property type="match status" value="1"/>
</dbReference>
<comment type="similarity">
    <text evidence="4">Belongs to the methyltransferase superfamily. LaeA methyltransferase family.</text>
</comment>
<dbReference type="SUPFAM" id="SSF53335">
    <property type="entry name" value="S-adenosyl-L-methionine-dependent methyltransferases"/>
    <property type="match status" value="1"/>
</dbReference>
<dbReference type="InterPro" id="IPR029063">
    <property type="entry name" value="SAM-dependent_MTases_sf"/>
</dbReference>
<feature type="binding site" evidence="5">
    <location>
        <position position="145"/>
    </location>
    <ligand>
        <name>S-adenosyl-L-methionine</name>
        <dbReference type="ChEBI" id="CHEBI:59789"/>
    </ligand>
</feature>
<dbReference type="Gene3D" id="3.40.50.150">
    <property type="entry name" value="Vaccinia Virus protein VP39"/>
    <property type="match status" value="1"/>
</dbReference>
<comment type="similarity">
    <text evidence="5">Belongs to the class I-like SAM-binding methyltransferase superfamily. MenG/UbiE family.</text>
</comment>
<evidence type="ECO:0000313" key="7">
    <source>
        <dbReference type="Proteomes" id="UP001498476"/>
    </source>
</evidence>
<gene>
    <name evidence="5 6" type="primary">COQ5</name>
    <name evidence="6" type="ORF">QQX98_006547</name>
</gene>
<name>A0ABR1H0G6_9HYPO</name>
<accession>A0ABR1H0G6</accession>
<evidence type="ECO:0000313" key="6">
    <source>
        <dbReference type="EMBL" id="KAK7414610.1"/>
    </source>
</evidence>
<evidence type="ECO:0000256" key="4">
    <source>
        <dbReference type="ARBA" id="ARBA00038158"/>
    </source>
</evidence>
<evidence type="ECO:0000256" key="5">
    <source>
        <dbReference type="HAMAP-Rule" id="MF_03191"/>
    </source>
</evidence>
<comment type="pathway">
    <text evidence="5">Cofactor biosynthesis; ubiquinone biosynthesis.</text>
</comment>
<keyword evidence="5" id="KW-0472">Membrane</keyword>
<dbReference type="InterPro" id="IPR004033">
    <property type="entry name" value="UbiE/COQ5_MeTrFase"/>
</dbReference>
<evidence type="ECO:0000256" key="3">
    <source>
        <dbReference type="ARBA" id="ARBA00022691"/>
    </source>
</evidence>
<evidence type="ECO:0000256" key="2">
    <source>
        <dbReference type="ARBA" id="ARBA00022679"/>
    </source>
</evidence>
<sequence length="309" mass="34113">MASRTALRSVSRSLKPSTCSVRLARPFCSTHVVRNNINSDTNTTPRSTHFGFETVPESEKQQRVAGVFSSVAESYDKMNDLMSLGIHRLWKDYFISSLNPGATNPPGQPQRVLDVAGGTGDIAFRMLEHAHILNGNTNVQVTISDINPDMLAVGRQRSLELPTTYQSAISFLEANAEVLPSSVEDNSLDLYTVSFGIRNFTNIRAALKEAHRVLKPGGVFACLEFSKVEKYPLFNAVYKQWSFSAIPLIGQLVAGDRDSYQYLVESIERFPSQEEFRDMIKDAGFVIAGKGYEDLTGGVAAIHKGMKPL</sequence>
<keyword evidence="5" id="KW-0999">Mitochondrion inner membrane</keyword>
<keyword evidence="1 5" id="KW-0489">Methyltransferase</keyword>
<keyword evidence="2 5" id="KW-0808">Transferase</keyword>
<dbReference type="Pfam" id="PF01209">
    <property type="entry name" value="Ubie_methyltran"/>
    <property type="match status" value="1"/>
</dbReference>